<feature type="chain" id="PRO_5034816795" evidence="1">
    <location>
        <begin position="21"/>
        <end position="349"/>
    </location>
</feature>
<dbReference type="Proteomes" id="UP000664534">
    <property type="component" value="Unassembled WGS sequence"/>
</dbReference>
<name>A0A8H3PEK4_9LECA</name>
<evidence type="ECO:0000313" key="2">
    <source>
        <dbReference type="EMBL" id="CAF9938913.1"/>
    </source>
</evidence>
<sequence>MVSLHSAALSLFLVLRLSECALVFHDDCITTGMRGVIEPKFAKTSARITALAQEMAPLRNVATANTIGNAGVQTTATLLFDPSWDFSTIYNSLQAVSNSISTTSPLTQWAPGLSNQDTIVRCTEGGIVQPNKRKTVYIDQDTLPVPIAQDFRNVLGCWPPDNLPPTIKPVKAYVTVPPADMNQPSIVRFCNSFLTREVASLLPPEPGRPVRQCRNLVNSFGLRLDSSSARTVVDLAVGIDPYFVYERALLQTAPSGLNNGGQRPSRRPRFMQVLRTPPSDGWDTWIQNKANQLVVPAAVTALSTLMEQQRYCGQRPIEDGTFQPVPENVDSWNRWHSAEDPDWNMPYVP</sequence>
<gene>
    <name evidence="2" type="ORF">IMSHALPRED_001135</name>
</gene>
<evidence type="ECO:0000256" key="1">
    <source>
        <dbReference type="SAM" id="SignalP"/>
    </source>
</evidence>
<organism evidence="2 3">
    <name type="scientific">Imshaugia aleurites</name>
    <dbReference type="NCBI Taxonomy" id="172621"/>
    <lineage>
        <taxon>Eukaryota</taxon>
        <taxon>Fungi</taxon>
        <taxon>Dikarya</taxon>
        <taxon>Ascomycota</taxon>
        <taxon>Pezizomycotina</taxon>
        <taxon>Lecanoromycetes</taxon>
        <taxon>OSLEUM clade</taxon>
        <taxon>Lecanoromycetidae</taxon>
        <taxon>Lecanorales</taxon>
        <taxon>Lecanorineae</taxon>
        <taxon>Parmeliaceae</taxon>
        <taxon>Imshaugia</taxon>
    </lineage>
</organism>
<keyword evidence="3" id="KW-1185">Reference proteome</keyword>
<keyword evidence="1" id="KW-0732">Signal</keyword>
<protein>
    <submittedName>
        <fullName evidence="2">Uncharacterized protein</fullName>
    </submittedName>
</protein>
<feature type="signal peptide" evidence="1">
    <location>
        <begin position="1"/>
        <end position="20"/>
    </location>
</feature>
<dbReference type="AlphaFoldDB" id="A0A8H3PEK4"/>
<reference evidence="2" key="1">
    <citation type="submission" date="2021-03" db="EMBL/GenBank/DDBJ databases">
        <authorList>
            <person name="Tagirdzhanova G."/>
        </authorList>
    </citation>
    <scope>NUCLEOTIDE SEQUENCE</scope>
</reference>
<proteinExistence type="predicted"/>
<evidence type="ECO:0000313" key="3">
    <source>
        <dbReference type="Proteomes" id="UP000664534"/>
    </source>
</evidence>
<comment type="caution">
    <text evidence="2">The sequence shown here is derived from an EMBL/GenBank/DDBJ whole genome shotgun (WGS) entry which is preliminary data.</text>
</comment>
<dbReference type="EMBL" id="CAJPDT010000113">
    <property type="protein sequence ID" value="CAF9938913.1"/>
    <property type="molecule type" value="Genomic_DNA"/>
</dbReference>
<accession>A0A8H3PEK4</accession>